<feature type="transmembrane region" description="Helical" evidence="6">
    <location>
        <begin position="20"/>
        <end position="43"/>
    </location>
</feature>
<dbReference type="AlphaFoldDB" id="A0A4R7S3J6"/>
<keyword evidence="3 6" id="KW-0812">Transmembrane</keyword>
<dbReference type="InterPro" id="IPR022493">
    <property type="entry name" value="CHP03716_TM_YkoY"/>
</dbReference>
<reference evidence="7 8" key="1">
    <citation type="submission" date="2019-03" db="EMBL/GenBank/DDBJ databases">
        <title>Genomic Encyclopedia of Archaeal and Bacterial Type Strains, Phase II (KMG-II): from individual species to whole genera.</title>
        <authorList>
            <person name="Goeker M."/>
        </authorList>
    </citation>
    <scope>NUCLEOTIDE SEQUENCE [LARGE SCALE GENOMIC DNA]</scope>
    <source>
        <strain evidence="7 8">ATCC 25309</strain>
    </source>
</reference>
<evidence type="ECO:0000256" key="2">
    <source>
        <dbReference type="ARBA" id="ARBA00007511"/>
    </source>
</evidence>
<keyword evidence="4 6" id="KW-1133">Transmembrane helix</keyword>
<organism evidence="7 8">
    <name type="scientific">Prosthecobacter fusiformis</name>
    <dbReference type="NCBI Taxonomy" id="48464"/>
    <lineage>
        <taxon>Bacteria</taxon>
        <taxon>Pseudomonadati</taxon>
        <taxon>Verrucomicrobiota</taxon>
        <taxon>Verrucomicrobiia</taxon>
        <taxon>Verrucomicrobiales</taxon>
        <taxon>Verrucomicrobiaceae</taxon>
        <taxon>Prosthecobacter</taxon>
    </lineage>
</organism>
<feature type="transmembrane region" description="Helical" evidence="6">
    <location>
        <begin position="179"/>
        <end position="200"/>
    </location>
</feature>
<evidence type="ECO:0000256" key="4">
    <source>
        <dbReference type="ARBA" id="ARBA00022989"/>
    </source>
</evidence>
<keyword evidence="8" id="KW-1185">Reference proteome</keyword>
<evidence type="ECO:0000256" key="5">
    <source>
        <dbReference type="ARBA" id="ARBA00023136"/>
    </source>
</evidence>
<dbReference type="InterPro" id="IPR005496">
    <property type="entry name" value="Integral_membrane_TerC"/>
</dbReference>
<name>A0A4R7S3J6_9BACT</name>
<feature type="transmembrane region" description="Helical" evidence="6">
    <location>
        <begin position="220"/>
        <end position="238"/>
    </location>
</feature>
<dbReference type="Pfam" id="PF03741">
    <property type="entry name" value="TerC"/>
    <property type="match status" value="1"/>
</dbReference>
<evidence type="ECO:0000256" key="6">
    <source>
        <dbReference type="SAM" id="Phobius"/>
    </source>
</evidence>
<dbReference type="Proteomes" id="UP000295662">
    <property type="component" value="Unassembled WGS sequence"/>
</dbReference>
<comment type="subcellular location">
    <subcellularLocation>
        <location evidence="1">Membrane</location>
        <topology evidence="1">Multi-pass membrane protein</topology>
    </subcellularLocation>
</comment>
<evidence type="ECO:0000256" key="3">
    <source>
        <dbReference type="ARBA" id="ARBA00022692"/>
    </source>
</evidence>
<comment type="similarity">
    <text evidence="2">Belongs to the TerC family.</text>
</comment>
<feature type="transmembrane region" description="Helical" evidence="6">
    <location>
        <begin position="258"/>
        <end position="281"/>
    </location>
</feature>
<dbReference type="NCBIfam" id="TIGR03716">
    <property type="entry name" value="R_switched_YkoY"/>
    <property type="match status" value="1"/>
</dbReference>
<evidence type="ECO:0000256" key="1">
    <source>
        <dbReference type="ARBA" id="ARBA00004141"/>
    </source>
</evidence>
<keyword evidence="5 6" id="KW-0472">Membrane</keyword>
<evidence type="ECO:0000313" key="7">
    <source>
        <dbReference type="EMBL" id="TDU72844.1"/>
    </source>
</evidence>
<dbReference type="RefSeq" id="WP_133793959.1">
    <property type="nucleotide sequence ID" value="NZ_SOCA01000002.1"/>
</dbReference>
<proteinExistence type="inferred from homology"/>
<feature type="transmembrane region" description="Helical" evidence="6">
    <location>
        <begin position="55"/>
        <end position="79"/>
    </location>
</feature>
<accession>A0A4R7S3J6</accession>
<gene>
    <name evidence="7" type="ORF">EI77_01310</name>
</gene>
<protein>
    <submittedName>
        <fullName evidence="7">YkoY family integral membrane protein</fullName>
    </submittedName>
</protein>
<sequence>MLDTLLAFALPTSAEIIDAIPIIISLIIIEGLLSVDNALAIAAMANHLPEKQKYLALKFGIIGAYFFRGLCMAFAFWIIANPWLKICGAAYLLYLMSEHFTGAGDENNDGTPDSPNQRGFWPTVIGIEIMDLSLSVDNVVAAVAMSPKLWVVCTGVFIGILALRFVAGACIKLLEKFPILADTAFILIGYVGGILVFELLSDPSSGFQVFPGPVHVGTGRKFIGILLILGISLLYAKVPSVQVALRPLFKALRVPMKIVAMTVGLVLKIVLLPFTLIIGLFKSKASVAPTPPPAM</sequence>
<dbReference type="EMBL" id="SOCA01000002">
    <property type="protein sequence ID" value="TDU72844.1"/>
    <property type="molecule type" value="Genomic_DNA"/>
</dbReference>
<dbReference type="PANTHER" id="PTHR30238">
    <property type="entry name" value="MEMBRANE BOUND PREDICTED REDOX MODULATOR"/>
    <property type="match status" value="1"/>
</dbReference>
<dbReference type="OrthoDB" id="9806211at2"/>
<evidence type="ECO:0000313" key="8">
    <source>
        <dbReference type="Proteomes" id="UP000295662"/>
    </source>
</evidence>
<dbReference type="GO" id="GO:0016020">
    <property type="term" value="C:membrane"/>
    <property type="evidence" value="ECO:0007669"/>
    <property type="project" value="UniProtKB-SubCell"/>
</dbReference>
<comment type="caution">
    <text evidence="7">The sequence shown here is derived from an EMBL/GenBank/DDBJ whole genome shotgun (WGS) entry which is preliminary data.</text>
</comment>
<dbReference type="PANTHER" id="PTHR30238:SF4">
    <property type="entry name" value="SLL1022 PROTEIN"/>
    <property type="match status" value="1"/>
</dbReference>
<feature type="transmembrane region" description="Helical" evidence="6">
    <location>
        <begin position="149"/>
        <end position="167"/>
    </location>
</feature>